<keyword evidence="3 6" id="KW-0812">Transmembrane</keyword>
<dbReference type="OrthoDB" id="432685at2759"/>
<feature type="transmembrane region" description="Helical" evidence="6">
    <location>
        <begin position="177"/>
        <end position="200"/>
    </location>
</feature>
<evidence type="ECO:0000256" key="4">
    <source>
        <dbReference type="ARBA" id="ARBA00022989"/>
    </source>
</evidence>
<evidence type="ECO:0000256" key="2">
    <source>
        <dbReference type="ARBA" id="ARBA00005268"/>
    </source>
</evidence>
<feature type="transmembrane region" description="Helical" evidence="6">
    <location>
        <begin position="206"/>
        <end position="227"/>
    </location>
</feature>
<feature type="non-terminal residue" evidence="7">
    <location>
        <position position="1"/>
    </location>
</feature>
<sequence>LDTIEMELLNTTQQFLIQENKVPDLSWKNVAIAAGFLVVNGIISMGLGLKLEKSLLTSSIRCIVQLTIMGQILDSVFRAKNPILVMLMTCILGTRFAMNESNFLLPELFIPTIGLLLGITAGGMAVAISTCLTKVGEQSDQIETYLSFGASRWEAGKAIAIEAIRIAMLPTINQMSVIGMITIPGAMSGQILGGGSILNAVRYQQIVTFMVSATTSLGVLSVVYYCVHHLIDGKHRLRPERVRQYKANAFRDIKFLFVGVWQELFKRDEQPNEYTPLLS</sequence>
<evidence type="ECO:0000313" key="7">
    <source>
        <dbReference type="EMBL" id="KAG2212352.1"/>
    </source>
</evidence>
<keyword evidence="8" id="KW-1185">Reference proteome</keyword>
<dbReference type="AlphaFoldDB" id="A0A8H7RLE7"/>
<dbReference type="GO" id="GO:0005886">
    <property type="term" value="C:plasma membrane"/>
    <property type="evidence" value="ECO:0007669"/>
    <property type="project" value="TreeGrafter"/>
</dbReference>
<protein>
    <submittedName>
        <fullName evidence="7">Uncharacterized protein</fullName>
    </submittedName>
</protein>
<feature type="transmembrane region" description="Helical" evidence="6">
    <location>
        <begin position="109"/>
        <end position="132"/>
    </location>
</feature>
<comment type="subcellular location">
    <subcellularLocation>
        <location evidence="1">Membrane</location>
        <topology evidence="1">Multi-pass membrane protein</topology>
    </subcellularLocation>
</comment>
<evidence type="ECO:0000313" key="8">
    <source>
        <dbReference type="Proteomes" id="UP000603453"/>
    </source>
</evidence>
<evidence type="ECO:0000256" key="3">
    <source>
        <dbReference type="ARBA" id="ARBA00022692"/>
    </source>
</evidence>
<dbReference type="PANTHER" id="PTHR30028:SF0">
    <property type="entry name" value="PROTEIN ALUMINUM SENSITIVE 3"/>
    <property type="match status" value="1"/>
</dbReference>
<feature type="transmembrane region" description="Helical" evidence="6">
    <location>
        <begin position="79"/>
        <end position="97"/>
    </location>
</feature>
<comment type="caution">
    <text evidence="7">The sequence shown here is derived from an EMBL/GenBank/DDBJ whole genome shotgun (WGS) entry which is preliminary data.</text>
</comment>
<feature type="transmembrane region" description="Helical" evidence="6">
    <location>
        <begin position="30"/>
        <end position="51"/>
    </location>
</feature>
<keyword evidence="5 6" id="KW-0472">Membrane</keyword>
<dbReference type="PANTHER" id="PTHR30028">
    <property type="entry name" value="UPF0014 INNER MEMBRANE PROTEIN YBBM-RELATED"/>
    <property type="match status" value="1"/>
</dbReference>
<comment type="similarity">
    <text evidence="2">Belongs to the UPF0014 family.</text>
</comment>
<accession>A0A8H7RLE7</accession>
<evidence type="ECO:0000256" key="5">
    <source>
        <dbReference type="ARBA" id="ARBA00023136"/>
    </source>
</evidence>
<dbReference type="InterPro" id="IPR005226">
    <property type="entry name" value="UPF0014_fam"/>
</dbReference>
<evidence type="ECO:0000256" key="1">
    <source>
        <dbReference type="ARBA" id="ARBA00004141"/>
    </source>
</evidence>
<keyword evidence="4 6" id="KW-1133">Transmembrane helix</keyword>
<proteinExistence type="inferred from homology"/>
<evidence type="ECO:0000256" key="6">
    <source>
        <dbReference type="SAM" id="Phobius"/>
    </source>
</evidence>
<name>A0A8H7RLE7_9FUNG</name>
<organism evidence="7 8">
    <name type="scientific">Mucor saturninus</name>
    <dbReference type="NCBI Taxonomy" id="64648"/>
    <lineage>
        <taxon>Eukaryota</taxon>
        <taxon>Fungi</taxon>
        <taxon>Fungi incertae sedis</taxon>
        <taxon>Mucoromycota</taxon>
        <taxon>Mucoromycotina</taxon>
        <taxon>Mucoromycetes</taxon>
        <taxon>Mucorales</taxon>
        <taxon>Mucorineae</taxon>
        <taxon>Mucoraceae</taxon>
        <taxon>Mucor</taxon>
    </lineage>
</organism>
<dbReference type="Pfam" id="PF03649">
    <property type="entry name" value="UPF0014"/>
    <property type="match status" value="1"/>
</dbReference>
<reference evidence="7" key="1">
    <citation type="submission" date="2020-12" db="EMBL/GenBank/DDBJ databases">
        <title>Metabolic potential, ecology and presence of endohyphal bacteria is reflected in genomic diversity of Mucoromycotina.</title>
        <authorList>
            <person name="Muszewska A."/>
            <person name="Okrasinska A."/>
            <person name="Steczkiewicz K."/>
            <person name="Drgas O."/>
            <person name="Orlowska M."/>
            <person name="Perlinska-Lenart U."/>
            <person name="Aleksandrzak-Piekarczyk T."/>
            <person name="Szatraj K."/>
            <person name="Zielenkiewicz U."/>
            <person name="Pilsyk S."/>
            <person name="Malc E."/>
            <person name="Mieczkowski P."/>
            <person name="Kruszewska J.S."/>
            <person name="Biernat P."/>
            <person name="Pawlowska J."/>
        </authorList>
    </citation>
    <scope>NUCLEOTIDE SEQUENCE</scope>
    <source>
        <strain evidence="7">WA0000017839</strain>
    </source>
</reference>
<gene>
    <name evidence="7" type="ORF">INT47_001713</name>
</gene>
<dbReference type="EMBL" id="JAEPRD010000006">
    <property type="protein sequence ID" value="KAG2212352.1"/>
    <property type="molecule type" value="Genomic_DNA"/>
</dbReference>
<dbReference type="Proteomes" id="UP000603453">
    <property type="component" value="Unassembled WGS sequence"/>
</dbReference>